<sequence length="52" mass="5966">KLVWRYAGCSEIPANATADSSTDSDGIVEIIQYLFRDKLQVMFSPRRFNPEE</sequence>
<protein>
    <submittedName>
        <fullName evidence="1">(Mediterranean fruit fly) hypothetical protein</fullName>
    </submittedName>
</protein>
<keyword evidence="2" id="KW-1185">Reference proteome</keyword>
<name>A0A811UBB7_CERCA</name>
<evidence type="ECO:0000313" key="2">
    <source>
        <dbReference type="Proteomes" id="UP000606786"/>
    </source>
</evidence>
<dbReference type="Proteomes" id="UP000606786">
    <property type="component" value="Unassembled WGS sequence"/>
</dbReference>
<feature type="non-terminal residue" evidence="1">
    <location>
        <position position="1"/>
    </location>
</feature>
<proteinExistence type="predicted"/>
<comment type="caution">
    <text evidence="1">The sequence shown here is derived from an EMBL/GenBank/DDBJ whole genome shotgun (WGS) entry which is preliminary data.</text>
</comment>
<evidence type="ECO:0000313" key="1">
    <source>
        <dbReference type="EMBL" id="CAD6995628.1"/>
    </source>
</evidence>
<reference evidence="1" key="1">
    <citation type="submission" date="2020-11" db="EMBL/GenBank/DDBJ databases">
        <authorList>
            <person name="Whitehead M."/>
        </authorList>
    </citation>
    <scope>NUCLEOTIDE SEQUENCE</scope>
    <source>
        <strain evidence="1">EGII</strain>
    </source>
</reference>
<dbReference type="EMBL" id="CAJHJT010000001">
    <property type="protein sequence ID" value="CAD6995628.1"/>
    <property type="molecule type" value="Genomic_DNA"/>
</dbReference>
<accession>A0A811UBB7</accession>
<gene>
    <name evidence="1" type="ORF">CCAP1982_LOCUS4334</name>
</gene>
<organism evidence="1 2">
    <name type="scientific">Ceratitis capitata</name>
    <name type="common">Mediterranean fruit fly</name>
    <name type="synonym">Tephritis capitata</name>
    <dbReference type="NCBI Taxonomy" id="7213"/>
    <lineage>
        <taxon>Eukaryota</taxon>
        <taxon>Metazoa</taxon>
        <taxon>Ecdysozoa</taxon>
        <taxon>Arthropoda</taxon>
        <taxon>Hexapoda</taxon>
        <taxon>Insecta</taxon>
        <taxon>Pterygota</taxon>
        <taxon>Neoptera</taxon>
        <taxon>Endopterygota</taxon>
        <taxon>Diptera</taxon>
        <taxon>Brachycera</taxon>
        <taxon>Muscomorpha</taxon>
        <taxon>Tephritoidea</taxon>
        <taxon>Tephritidae</taxon>
        <taxon>Ceratitis</taxon>
        <taxon>Ceratitis</taxon>
    </lineage>
</organism>
<dbReference type="AlphaFoldDB" id="A0A811UBB7"/>